<comment type="caution">
    <text evidence="3">The sequence shown here is derived from an EMBL/GenBank/DDBJ whole genome shotgun (WGS) entry which is preliminary data.</text>
</comment>
<protein>
    <submittedName>
        <fullName evidence="3">ABC transporter substrate-binding protein</fullName>
    </submittedName>
</protein>
<dbReference type="Gene3D" id="3.40.190.10">
    <property type="entry name" value="Periplasmic binding protein-like II"/>
    <property type="match status" value="1"/>
</dbReference>
<dbReference type="GO" id="GO:1904680">
    <property type="term" value="F:peptide transmembrane transporter activity"/>
    <property type="evidence" value="ECO:0007669"/>
    <property type="project" value="TreeGrafter"/>
</dbReference>
<reference evidence="3 4" key="1">
    <citation type="submission" date="2019-10" db="EMBL/GenBank/DDBJ databases">
        <title>Whole genome shotgun sequence of Acrocarpospora macrocephala NBRC 16266.</title>
        <authorList>
            <person name="Ichikawa N."/>
            <person name="Kimura A."/>
            <person name="Kitahashi Y."/>
            <person name="Komaki H."/>
            <person name="Oguchi A."/>
        </authorList>
    </citation>
    <scope>NUCLEOTIDE SEQUENCE [LARGE SCALE GENOMIC DNA]</scope>
    <source>
        <strain evidence="3 4">NBRC 16266</strain>
    </source>
</reference>
<dbReference type="PANTHER" id="PTHR30290">
    <property type="entry name" value="PERIPLASMIC BINDING COMPONENT OF ABC TRANSPORTER"/>
    <property type="match status" value="1"/>
</dbReference>
<feature type="chain" id="PRO_5039081698" evidence="1">
    <location>
        <begin position="23"/>
        <end position="521"/>
    </location>
</feature>
<name>A0A5M3WJA4_9ACTN</name>
<proteinExistence type="predicted"/>
<dbReference type="Proteomes" id="UP000331127">
    <property type="component" value="Unassembled WGS sequence"/>
</dbReference>
<sequence>MKASRRALPRAVVALAMAAVIAGCGGVSNKNGAESVGDGSPKSGGEVTGVVLSNPIPDSARCGTPTAWIYCEPIYGSLMRYVAKDDKFEPAMAESLESSPDGKVWTLKLRSGITFTDGTPYDADAVSFNWERAKNPALLSPALYWLAQMTWQVVDPLTIEVTLKGPNYNFPWALQYELGMIGSPKAIQEKGDAFGKEPVGAGPFILEQFVENSYLRYTRNPDYIEKGLPYIDKLTLKLIPGDDVRINAFRAGEVNVHRTYIKRDAKALEDAGNNVHRMVVWGGTALGFNVKDPDLKDKDLRAALMHAFDNAQLTAAIYPGDVAPDSWYAPDSPYREDNVKYPAFDLAEAQRLFDGYLAKTGKTSLTLELIGFGTAPVAKQAIEVIGAQFNKINGLTVNVRPLDNLVLTQRWRESDFQLSYVSSANSQTPESMFRAFSTNGDLNYYGYSNPTLDEALETTRRTTNADELAAAWKAVGAELSKADAPVRLFAYEHDMVIGAPTVHGINPVNVGAATWERVWVD</sequence>
<dbReference type="CDD" id="cd00995">
    <property type="entry name" value="PBP2_NikA_DppA_OppA_like"/>
    <property type="match status" value="1"/>
</dbReference>
<evidence type="ECO:0000256" key="1">
    <source>
        <dbReference type="SAM" id="SignalP"/>
    </source>
</evidence>
<evidence type="ECO:0000313" key="4">
    <source>
        <dbReference type="Proteomes" id="UP000331127"/>
    </source>
</evidence>
<gene>
    <name evidence="3" type="ORF">Amac_020460</name>
</gene>
<organism evidence="3 4">
    <name type="scientific">Acrocarpospora macrocephala</name>
    <dbReference type="NCBI Taxonomy" id="150177"/>
    <lineage>
        <taxon>Bacteria</taxon>
        <taxon>Bacillati</taxon>
        <taxon>Actinomycetota</taxon>
        <taxon>Actinomycetes</taxon>
        <taxon>Streptosporangiales</taxon>
        <taxon>Streptosporangiaceae</taxon>
        <taxon>Acrocarpospora</taxon>
    </lineage>
</organism>
<dbReference type="PIRSF" id="PIRSF002741">
    <property type="entry name" value="MppA"/>
    <property type="match status" value="1"/>
</dbReference>
<evidence type="ECO:0000259" key="2">
    <source>
        <dbReference type="Pfam" id="PF00496"/>
    </source>
</evidence>
<dbReference type="GO" id="GO:0042597">
    <property type="term" value="C:periplasmic space"/>
    <property type="evidence" value="ECO:0007669"/>
    <property type="project" value="UniProtKB-ARBA"/>
</dbReference>
<feature type="signal peptide" evidence="1">
    <location>
        <begin position="1"/>
        <end position="22"/>
    </location>
</feature>
<dbReference type="GO" id="GO:0043190">
    <property type="term" value="C:ATP-binding cassette (ABC) transporter complex"/>
    <property type="evidence" value="ECO:0007669"/>
    <property type="project" value="InterPro"/>
</dbReference>
<dbReference type="PROSITE" id="PS51257">
    <property type="entry name" value="PROKAR_LIPOPROTEIN"/>
    <property type="match status" value="1"/>
</dbReference>
<dbReference type="Pfam" id="PF00496">
    <property type="entry name" value="SBP_bac_5"/>
    <property type="match status" value="1"/>
</dbReference>
<keyword evidence="1" id="KW-0732">Signal</keyword>
<dbReference type="OrthoDB" id="5240629at2"/>
<feature type="domain" description="Solute-binding protein family 5" evidence="2">
    <location>
        <begin position="87"/>
        <end position="440"/>
    </location>
</feature>
<dbReference type="AlphaFoldDB" id="A0A5M3WJA4"/>
<dbReference type="Gene3D" id="3.10.105.10">
    <property type="entry name" value="Dipeptide-binding Protein, Domain 3"/>
    <property type="match status" value="1"/>
</dbReference>
<dbReference type="EMBL" id="BLAE01000010">
    <property type="protein sequence ID" value="GES08450.1"/>
    <property type="molecule type" value="Genomic_DNA"/>
</dbReference>
<dbReference type="InterPro" id="IPR030678">
    <property type="entry name" value="Peptide/Ni-bd"/>
</dbReference>
<keyword evidence="4" id="KW-1185">Reference proteome</keyword>
<dbReference type="SUPFAM" id="SSF53850">
    <property type="entry name" value="Periplasmic binding protein-like II"/>
    <property type="match status" value="1"/>
</dbReference>
<dbReference type="InterPro" id="IPR039424">
    <property type="entry name" value="SBP_5"/>
</dbReference>
<evidence type="ECO:0000313" key="3">
    <source>
        <dbReference type="EMBL" id="GES08450.1"/>
    </source>
</evidence>
<dbReference type="InterPro" id="IPR000914">
    <property type="entry name" value="SBP_5_dom"/>
</dbReference>
<dbReference type="GO" id="GO:0015833">
    <property type="term" value="P:peptide transport"/>
    <property type="evidence" value="ECO:0007669"/>
    <property type="project" value="TreeGrafter"/>
</dbReference>
<accession>A0A5M3WJA4</accession>